<sequence>MNKHGIRLITAVVTSSMIVTPVLAAPSVDDLKKEKASKQNEVSSLQSQLTTLMGKVNTLESELIQTGEDITKAQSDLVVAQKKEKEQYAAMKKRIKYMYEAGNDSAFETLVTSDDFTDLLSKAEYVQNVHSYDRKQLQEYVETKQQISDLKDSLEKDQKELESKQAEYEKQGDNLNNLITSKSAEVANLDSEIQAAAEAAAKEAAERAAKEAAEKAAKEAAKKQQASAANNSTSSNRNNSTTSNNTTSNKNNTSNTTRPSRPSGNNTSSSTTKPSGNNTSSNTTSGSNANGGTIVSRAYSQLGKPYVWGAYGPSSFDCSGFVSYCLTGSYTRLGTTLTFMGWTRVSNPQPGDVVTTATHCGIYIGNGQMIHAPHTGDVVKVGPVQSGMIYVRR</sequence>
<dbReference type="InterPro" id="IPR000064">
    <property type="entry name" value="NLP_P60_dom"/>
</dbReference>
<evidence type="ECO:0000256" key="4">
    <source>
        <dbReference type="ARBA" id="ARBA00022801"/>
    </source>
</evidence>
<dbReference type="Proteomes" id="UP000449249">
    <property type="component" value="Unassembled WGS sequence"/>
</dbReference>
<dbReference type="Gene3D" id="3.90.1720.10">
    <property type="entry name" value="endopeptidase domain like (from Nostoc punctiforme)"/>
    <property type="match status" value="1"/>
</dbReference>
<dbReference type="RefSeq" id="WP_161169856.1">
    <property type="nucleotide sequence ID" value="NZ_WWSF01000003.1"/>
</dbReference>
<comment type="caution">
    <text evidence="10">The sequence shown here is derived from an EMBL/GenBank/DDBJ whole genome shotgun (WGS) entry which is preliminary data.</text>
</comment>
<feature type="coiled-coil region" evidence="6">
    <location>
        <begin position="28"/>
        <end position="62"/>
    </location>
</feature>
<evidence type="ECO:0000256" key="7">
    <source>
        <dbReference type="SAM" id="MobiDB-lite"/>
    </source>
</evidence>
<name>A0A6N9JU09_9FIRM</name>
<feature type="compositionally biased region" description="Basic and acidic residues" evidence="7">
    <location>
        <begin position="210"/>
        <end position="222"/>
    </location>
</feature>
<keyword evidence="5" id="KW-0788">Thiol protease</keyword>
<comment type="similarity">
    <text evidence="1">Belongs to the peptidase C40 family.</text>
</comment>
<dbReference type="PANTHER" id="PTHR47053">
    <property type="entry name" value="MUREIN DD-ENDOPEPTIDASE MEPH-RELATED"/>
    <property type="match status" value="1"/>
</dbReference>
<proteinExistence type="inferred from homology"/>
<feature type="signal peptide" evidence="8">
    <location>
        <begin position="1"/>
        <end position="24"/>
    </location>
</feature>
<dbReference type="Gene3D" id="6.10.250.3150">
    <property type="match status" value="1"/>
</dbReference>
<accession>A0A6N9JU09</accession>
<evidence type="ECO:0000256" key="5">
    <source>
        <dbReference type="ARBA" id="ARBA00022807"/>
    </source>
</evidence>
<dbReference type="Pfam" id="PF00877">
    <property type="entry name" value="NLPC_P60"/>
    <property type="match status" value="1"/>
</dbReference>
<dbReference type="GO" id="GO:0008234">
    <property type="term" value="F:cysteine-type peptidase activity"/>
    <property type="evidence" value="ECO:0007669"/>
    <property type="project" value="UniProtKB-KW"/>
</dbReference>
<evidence type="ECO:0000313" key="11">
    <source>
        <dbReference type="Proteomes" id="UP000449249"/>
    </source>
</evidence>
<dbReference type="SUPFAM" id="SSF54001">
    <property type="entry name" value="Cysteine proteinases"/>
    <property type="match status" value="1"/>
</dbReference>
<dbReference type="AlphaFoldDB" id="A0A6N9JU09"/>
<reference evidence="10 11" key="1">
    <citation type="journal article" date="2019" name="Nat. Med.">
        <title>A library of human gut bacterial isolates paired with longitudinal multiomics data enables mechanistic microbiome research.</title>
        <authorList>
            <person name="Poyet M."/>
            <person name="Groussin M."/>
            <person name="Gibbons S.M."/>
            <person name="Avila-Pacheco J."/>
            <person name="Jiang X."/>
            <person name="Kearney S.M."/>
            <person name="Perrotta A.R."/>
            <person name="Berdy B."/>
            <person name="Zhao S."/>
            <person name="Lieberman T.D."/>
            <person name="Swanson P.K."/>
            <person name="Smith M."/>
            <person name="Roesemann S."/>
            <person name="Alexander J.E."/>
            <person name="Rich S.A."/>
            <person name="Livny J."/>
            <person name="Vlamakis H."/>
            <person name="Clish C."/>
            <person name="Bullock K."/>
            <person name="Deik A."/>
            <person name="Scott J."/>
            <person name="Pierce K.A."/>
            <person name="Xavier R.J."/>
            <person name="Alm E.J."/>
        </authorList>
    </citation>
    <scope>NUCLEOTIDE SEQUENCE [LARGE SCALE GENOMIC DNA]</scope>
    <source>
        <strain evidence="10 11">BIOML-A1</strain>
    </source>
</reference>
<evidence type="ECO:0000256" key="2">
    <source>
        <dbReference type="ARBA" id="ARBA00022670"/>
    </source>
</evidence>
<keyword evidence="3 8" id="KW-0732">Signal</keyword>
<gene>
    <name evidence="10" type="ORF">GT576_04845</name>
</gene>
<evidence type="ECO:0000256" key="1">
    <source>
        <dbReference type="ARBA" id="ARBA00007074"/>
    </source>
</evidence>
<evidence type="ECO:0000313" key="10">
    <source>
        <dbReference type="EMBL" id="MZK09674.1"/>
    </source>
</evidence>
<dbReference type="PROSITE" id="PS51935">
    <property type="entry name" value="NLPC_P60"/>
    <property type="match status" value="1"/>
</dbReference>
<keyword evidence="6" id="KW-0175">Coiled coil</keyword>
<dbReference type="InterPro" id="IPR051202">
    <property type="entry name" value="Peptidase_C40"/>
</dbReference>
<evidence type="ECO:0000259" key="9">
    <source>
        <dbReference type="PROSITE" id="PS51935"/>
    </source>
</evidence>
<dbReference type="EMBL" id="WWSH01000003">
    <property type="protein sequence ID" value="MZK09674.1"/>
    <property type="molecule type" value="Genomic_DNA"/>
</dbReference>
<evidence type="ECO:0000256" key="6">
    <source>
        <dbReference type="SAM" id="Coils"/>
    </source>
</evidence>
<dbReference type="GO" id="GO:0006508">
    <property type="term" value="P:proteolysis"/>
    <property type="evidence" value="ECO:0007669"/>
    <property type="project" value="UniProtKB-KW"/>
</dbReference>
<feature type="domain" description="NlpC/P60" evidence="9">
    <location>
        <begin position="288"/>
        <end position="393"/>
    </location>
</feature>
<dbReference type="Pfam" id="PF24568">
    <property type="entry name" value="CC_PcsB"/>
    <property type="match status" value="1"/>
</dbReference>
<feature type="compositionally biased region" description="Low complexity" evidence="7">
    <location>
        <begin position="223"/>
        <end position="291"/>
    </location>
</feature>
<protein>
    <submittedName>
        <fullName evidence="10">Hydrolase</fullName>
    </submittedName>
</protein>
<dbReference type="InterPro" id="IPR038765">
    <property type="entry name" value="Papain-like_cys_pep_sf"/>
</dbReference>
<feature type="chain" id="PRO_5026991868" evidence="8">
    <location>
        <begin position="25"/>
        <end position="393"/>
    </location>
</feature>
<keyword evidence="4 10" id="KW-0378">Hydrolase</keyword>
<evidence type="ECO:0000256" key="8">
    <source>
        <dbReference type="SAM" id="SignalP"/>
    </source>
</evidence>
<dbReference type="InterPro" id="IPR057309">
    <property type="entry name" value="PcsB_CC"/>
</dbReference>
<organism evidence="10 11">
    <name type="scientific">Dorea longicatena</name>
    <dbReference type="NCBI Taxonomy" id="88431"/>
    <lineage>
        <taxon>Bacteria</taxon>
        <taxon>Bacillati</taxon>
        <taxon>Bacillota</taxon>
        <taxon>Clostridia</taxon>
        <taxon>Lachnospirales</taxon>
        <taxon>Lachnospiraceae</taxon>
        <taxon>Dorea</taxon>
    </lineage>
</organism>
<dbReference type="PANTHER" id="PTHR47053:SF1">
    <property type="entry name" value="MUREIN DD-ENDOPEPTIDASE MEPH-RELATED"/>
    <property type="match status" value="1"/>
</dbReference>
<feature type="region of interest" description="Disordered" evidence="7">
    <location>
        <begin position="210"/>
        <end position="291"/>
    </location>
</feature>
<keyword evidence="2" id="KW-0645">Protease</keyword>
<evidence type="ECO:0000256" key="3">
    <source>
        <dbReference type="ARBA" id="ARBA00022729"/>
    </source>
</evidence>